<name>A0A3M7QSX2_BRAPC</name>
<keyword evidence="2" id="KW-1185">Reference proteome</keyword>
<proteinExistence type="predicted"/>
<sequence length="107" mass="12502">MFLILIFQNSAIQSTLKLRYDNYSNAEPSKFDENKIILNLTLKDVCRILQSKQFIIKAERLNNNQRILLVTCRYFRKSFEVSCLKNQATSIYKAINNSKFCGLKISL</sequence>
<organism evidence="1 2">
    <name type="scientific">Brachionus plicatilis</name>
    <name type="common">Marine rotifer</name>
    <name type="synonym">Brachionus muelleri</name>
    <dbReference type="NCBI Taxonomy" id="10195"/>
    <lineage>
        <taxon>Eukaryota</taxon>
        <taxon>Metazoa</taxon>
        <taxon>Spiralia</taxon>
        <taxon>Gnathifera</taxon>
        <taxon>Rotifera</taxon>
        <taxon>Eurotatoria</taxon>
        <taxon>Monogononta</taxon>
        <taxon>Pseudotrocha</taxon>
        <taxon>Ploima</taxon>
        <taxon>Brachionidae</taxon>
        <taxon>Brachionus</taxon>
    </lineage>
</organism>
<comment type="caution">
    <text evidence="1">The sequence shown here is derived from an EMBL/GenBank/DDBJ whole genome shotgun (WGS) entry which is preliminary data.</text>
</comment>
<evidence type="ECO:0000313" key="2">
    <source>
        <dbReference type="Proteomes" id="UP000276133"/>
    </source>
</evidence>
<gene>
    <name evidence="1" type="ORF">BpHYR1_050941</name>
</gene>
<dbReference type="EMBL" id="REGN01005206">
    <property type="protein sequence ID" value="RNA14373.1"/>
    <property type="molecule type" value="Genomic_DNA"/>
</dbReference>
<dbReference type="AlphaFoldDB" id="A0A3M7QSX2"/>
<dbReference type="Proteomes" id="UP000276133">
    <property type="component" value="Unassembled WGS sequence"/>
</dbReference>
<reference evidence="1 2" key="1">
    <citation type="journal article" date="2018" name="Sci. Rep.">
        <title>Genomic signatures of local adaptation to the degree of environmental predictability in rotifers.</title>
        <authorList>
            <person name="Franch-Gras L."/>
            <person name="Hahn C."/>
            <person name="Garcia-Roger E.M."/>
            <person name="Carmona M.J."/>
            <person name="Serra M."/>
            <person name="Gomez A."/>
        </authorList>
    </citation>
    <scope>NUCLEOTIDE SEQUENCE [LARGE SCALE GENOMIC DNA]</scope>
    <source>
        <strain evidence="1">HYR1</strain>
    </source>
</reference>
<accession>A0A3M7QSX2</accession>
<protein>
    <submittedName>
        <fullName evidence="1">Uncharacterized protein</fullName>
    </submittedName>
</protein>
<evidence type="ECO:0000313" key="1">
    <source>
        <dbReference type="EMBL" id="RNA14373.1"/>
    </source>
</evidence>